<accession>A0ABY6LEN7</accession>
<dbReference type="SMART" id="SM00211">
    <property type="entry name" value="TY"/>
    <property type="match status" value="1"/>
</dbReference>
<dbReference type="InterPro" id="IPR015369">
    <property type="entry name" value="Follistatin/Osteonectin_EGF"/>
</dbReference>
<comment type="caution">
    <text evidence="4">Lacks conserved residue(s) required for the propagation of feature annotation.</text>
</comment>
<dbReference type="Gene3D" id="4.10.800.10">
    <property type="entry name" value="Thyroglobulin type-1"/>
    <property type="match status" value="1"/>
</dbReference>
<dbReference type="Pfam" id="PF14625">
    <property type="entry name" value="Lustrin_cystein"/>
    <property type="match status" value="1"/>
</dbReference>
<dbReference type="PROSITE" id="PS00484">
    <property type="entry name" value="THYROGLOBULIN_1_1"/>
    <property type="match status" value="1"/>
</dbReference>
<dbReference type="SUPFAM" id="SSF57256">
    <property type="entry name" value="Elafin-like"/>
    <property type="match status" value="1"/>
</dbReference>
<evidence type="ECO:0000313" key="9">
    <source>
        <dbReference type="Proteomes" id="UP001235939"/>
    </source>
</evidence>
<evidence type="ECO:0000259" key="5">
    <source>
        <dbReference type="PROSITE" id="PS51162"/>
    </source>
</evidence>
<dbReference type="PROSITE" id="PS51252">
    <property type="entry name" value="ANTISTASIN"/>
    <property type="match status" value="1"/>
</dbReference>
<evidence type="ECO:0000256" key="4">
    <source>
        <dbReference type="PROSITE-ProRule" id="PRU00500"/>
    </source>
</evidence>
<dbReference type="Gene3D" id="4.10.75.10">
    <property type="entry name" value="Elafin-like"/>
    <property type="match status" value="1"/>
</dbReference>
<dbReference type="InterPro" id="IPR036857">
    <property type="entry name" value="Thyroglobulin_1_sf"/>
</dbReference>
<evidence type="ECO:0000259" key="7">
    <source>
        <dbReference type="PROSITE" id="PS51390"/>
    </source>
</evidence>
<evidence type="ECO:0000256" key="3">
    <source>
        <dbReference type="ARBA" id="ARBA00023157"/>
    </source>
</evidence>
<evidence type="ECO:0000256" key="2">
    <source>
        <dbReference type="ARBA" id="ARBA00022729"/>
    </source>
</evidence>
<evidence type="ECO:0000313" key="8">
    <source>
        <dbReference type="EMBL" id="UYV78373.1"/>
    </source>
</evidence>
<evidence type="ECO:0000256" key="1">
    <source>
        <dbReference type="ARBA" id="ARBA00002878"/>
    </source>
</evidence>
<name>A0ABY6LEN7_9ARAC</name>
<dbReference type="CDD" id="cd00191">
    <property type="entry name" value="TY"/>
    <property type="match status" value="1"/>
</dbReference>
<dbReference type="Pfam" id="PF00086">
    <property type="entry name" value="Thyroglobulin_1"/>
    <property type="match status" value="1"/>
</dbReference>
<dbReference type="Pfam" id="PF09289">
    <property type="entry name" value="FOLN"/>
    <property type="match status" value="1"/>
</dbReference>
<sequence length="311" mass="33282">MLLVSPKAAADKTGKCPPVPESTLPAEVCNNTPSECSSDISCGDDLKCCSNGCNSVCTTPVFSGCEQVRSILKSQEEIFVPSCTSTGEFEPVQCHNGSCWCVDELGFEEAGTRAVSRDLVNCSDKDANLDNHQPMCVAPRDCAGFLCRMLCPYGFALDEEGCPICHCRNPCENFQCPDGKECQLEDLPCGDEICPPLPTFLSMSGYFGIKVAAILKVSVNSDRFPWHPPMPSSNPPPCVPGKQPRLLAELCPAGSPLASPETGHPFLCGTEPSKPQCPASFLCEVQPGNDYGVCCPLLGKSKYTQDNIPPD</sequence>
<dbReference type="InterPro" id="IPR036645">
    <property type="entry name" value="Elafin-like_sf"/>
</dbReference>
<comment type="function">
    <text evidence="1">Has antibacterial activity.</text>
</comment>
<feature type="domain" description="Antistasin-like" evidence="6">
    <location>
        <begin position="142"/>
        <end position="167"/>
    </location>
</feature>
<dbReference type="SMART" id="SM00217">
    <property type="entry name" value="WAP"/>
    <property type="match status" value="1"/>
</dbReference>
<dbReference type="Pfam" id="PF02822">
    <property type="entry name" value="Antistasin"/>
    <property type="match status" value="1"/>
</dbReference>
<feature type="domain" description="Thyroglobulin type-1" evidence="5">
    <location>
        <begin position="62"/>
        <end position="122"/>
    </location>
</feature>
<keyword evidence="9" id="KW-1185">Reference proteome</keyword>
<dbReference type="SUPFAM" id="SSF57262">
    <property type="entry name" value="Leech antihemostatic proteins"/>
    <property type="match status" value="1"/>
</dbReference>
<dbReference type="EMBL" id="CP092878">
    <property type="protein sequence ID" value="UYV78373.1"/>
    <property type="molecule type" value="Genomic_DNA"/>
</dbReference>
<dbReference type="InterPro" id="IPR008197">
    <property type="entry name" value="WAP_dom"/>
</dbReference>
<evidence type="ECO:0000259" key="6">
    <source>
        <dbReference type="PROSITE" id="PS51252"/>
    </source>
</evidence>
<dbReference type="Proteomes" id="UP001235939">
    <property type="component" value="Chromosome 16"/>
</dbReference>
<reference evidence="8 9" key="1">
    <citation type="submission" date="2022-01" db="EMBL/GenBank/DDBJ databases">
        <title>A chromosomal length assembly of Cordylochernes scorpioides.</title>
        <authorList>
            <person name="Zeh D."/>
            <person name="Zeh J."/>
        </authorList>
    </citation>
    <scope>NUCLEOTIDE SEQUENCE [LARGE SCALE GENOMIC DNA]</scope>
    <source>
        <strain evidence="8">IN4F17</strain>
        <tissue evidence="8">Whole Body</tissue>
    </source>
</reference>
<keyword evidence="3" id="KW-1015">Disulfide bond</keyword>
<dbReference type="InterPro" id="IPR004094">
    <property type="entry name" value="Antistasin-like"/>
</dbReference>
<gene>
    <name evidence="8" type="ORF">LAZ67_16001117</name>
</gene>
<keyword evidence="2" id="KW-0732">Signal</keyword>
<dbReference type="PROSITE" id="PS51162">
    <property type="entry name" value="THYROGLOBULIN_1_2"/>
    <property type="match status" value="1"/>
</dbReference>
<dbReference type="Gene3D" id="2.10.22.10">
    <property type="entry name" value="Antistasin, domain 1"/>
    <property type="match status" value="1"/>
</dbReference>
<organism evidence="8 9">
    <name type="scientific">Cordylochernes scorpioides</name>
    <dbReference type="NCBI Taxonomy" id="51811"/>
    <lineage>
        <taxon>Eukaryota</taxon>
        <taxon>Metazoa</taxon>
        <taxon>Ecdysozoa</taxon>
        <taxon>Arthropoda</taxon>
        <taxon>Chelicerata</taxon>
        <taxon>Arachnida</taxon>
        <taxon>Pseudoscorpiones</taxon>
        <taxon>Cheliferoidea</taxon>
        <taxon>Chernetidae</taxon>
        <taxon>Cordylochernes</taxon>
    </lineage>
</organism>
<dbReference type="InterPro" id="IPR028150">
    <property type="entry name" value="Lustrin_cystein"/>
</dbReference>
<dbReference type="PROSITE" id="PS51390">
    <property type="entry name" value="WAP"/>
    <property type="match status" value="1"/>
</dbReference>
<proteinExistence type="predicted"/>
<feature type="domain" description="WAP" evidence="7">
    <location>
        <begin position="9"/>
        <end position="61"/>
    </location>
</feature>
<dbReference type="InterPro" id="IPR011061">
    <property type="entry name" value="Hirudin/antistatin"/>
</dbReference>
<dbReference type="InterPro" id="IPR000716">
    <property type="entry name" value="Thyroglobulin_1"/>
</dbReference>
<dbReference type="Pfam" id="PF00095">
    <property type="entry name" value="WAP"/>
    <property type="match status" value="1"/>
</dbReference>
<dbReference type="SUPFAM" id="SSF57610">
    <property type="entry name" value="Thyroglobulin type-1 domain"/>
    <property type="match status" value="1"/>
</dbReference>
<protein>
    <submittedName>
        <fullName evidence="8">Uncharacterized protein</fullName>
    </submittedName>
</protein>